<dbReference type="CTD" id="10253"/>
<name>A0A3B3D4S8_ORYME</name>
<dbReference type="GO" id="GO:0005829">
    <property type="term" value="C:cytosol"/>
    <property type="evidence" value="ECO:0007669"/>
    <property type="project" value="TreeGrafter"/>
</dbReference>
<evidence type="ECO:0000256" key="2">
    <source>
        <dbReference type="ARBA" id="ARBA00004496"/>
    </source>
</evidence>
<feature type="compositionally biased region" description="Basic and acidic residues" evidence="8">
    <location>
        <begin position="111"/>
        <end position="125"/>
    </location>
</feature>
<dbReference type="GO" id="GO:0048513">
    <property type="term" value="P:animal organ development"/>
    <property type="evidence" value="ECO:0007669"/>
    <property type="project" value="TreeGrafter"/>
</dbReference>
<evidence type="ECO:0000256" key="1">
    <source>
        <dbReference type="ARBA" id="ARBA00004370"/>
    </source>
</evidence>
<reference evidence="9" key="2">
    <citation type="submission" date="2025-09" db="UniProtKB">
        <authorList>
            <consortium name="Ensembl"/>
        </authorList>
    </citation>
    <scope>IDENTIFICATION</scope>
</reference>
<sequence>MILPPTSILWLPAFHHRFTFFLSVDGSSHGFLLSIFSMFSPIGFQLHRLGQKPLRSCCPPGSKTTKRMEKERKEWKQVTDVEDFRCVPCQPRSPFSPSMDSISQNDSDGGGGRRELESTLGDGDRGQLQSVAPSPDSMRSQTVLSLDQIRITRSSNDYTDGPSAAQQRQQKSDVVPPPGSRTGEQQATQEERSQNHRNLHSLTRHVDRNGSVSSVEELQGSGRTSMGSTSSAHRSNGQGSVDQIIRIQPKRSSKLNQEELKPLHGGFTEMVTMPGNATSKLKGIHSSKCTHCGRCTCPECTSPRMLPSCWMCGRRCVCSARSAVEYWTCACCVKALFYHCSSDDEDTCADKPFSCSQSHCCVRWTAVSLLSLFFPCLLCYLPAKGCVALCQSCYDRGARPGCRCKNAADLSQRRQSC</sequence>
<dbReference type="GO" id="GO:0016020">
    <property type="term" value="C:membrane"/>
    <property type="evidence" value="ECO:0007669"/>
    <property type="project" value="UniProtKB-SubCell"/>
</dbReference>
<keyword evidence="7" id="KW-0472">Membrane</keyword>
<dbReference type="GO" id="GO:0046580">
    <property type="term" value="P:negative regulation of Ras protein signal transduction"/>
    <property type="evidence" value="ECO:0007669"/>
    <property type="project" value="TreeGrafter"/>
</dbReference>
<keyword evidence="10" id="KW-1185">Reference proteome</keyword>
<protein>
    <recommendedName>
        <fullName evidence="4">Protein sprouty homolog 2</fullName>
    </recommendedName>
</protein>
<organism evidence="9 10">
    <name type="scientific">Oryzias melastigma</name>
    <name type="common">Marine medaka</name>
    <dbReference type="NCBI Taxonomy" id="30732"/>
    <lineage>
        <taxon>Eukaryota</taxon>
        <taxon>Metazoa</taxon>
        <taxon>Chordata</taxon>
        <taxon>Craniata</taxon>
        <taxon>Vertebrata</taxon>
        <taxon>Euteleostomi</taxon>
        <taxon>Actinopterygii</taxon>
        <taxon>Neopterygii</taxon>
        <taxon>Teleostei</taxon>
        <taxon>Neoteleostei</taxon>
        <taxon>Acanthomorphata</taxon>
        <taxon>Ovalentaria</taxon>
        <taxon>Atherinomorphae</taxon>
        <taxon>Beloniformes</taxon>
        <taxon>Adrianichthyidae</taxon>
        <taxon>Oryziinae</taxon>
        <taxon>Oryzias</taxon>
    </lineage>
</organism>
<evidence type="ECO:0000256" key="3">
    <source>
        <dbReference type="ARBA" id="ARBA00010964"/>
    </source>
</evidence>
<proteinExistence type="inferred from homology"/>
<dbReference type="AlphaFoldDB" id="A0A3B3D4S8"/>
<reference evidence="9" key="1">
    <citation type="submission" date="2025-08" db="UniProtKB">
        <authorList>
            <consortium name="Ensembl"/>
        </authorList>
    </citation>
    <scope>IDENTIFICATION</scope>
</reference>
<accession>A0A3B3D4S8</accession>
<keyword evidence="5" id="KW-0217">Developmental protein</keyword>
<dbReference type="STRING" id="30732.ENSOMEP00000024464"/>
<evidence type="ECO:0000256" key="4">
    <source>
        <dbReference type="ARBA" id="ARBA00018854"/>
    </source>
</evidence>
<keyword evidence="6" id="KW-0963">Cytoplasm</keyword>
<dbReference type="RefSeq" id="XP_024150094.1">
    <property type="nucleotide sequence ID" value="XM_024294326.2"/>
</dbReference>
<evidence type="ECO:0000313" key="10">
    <source>
        <dbReference type="Proteomes" id="UP000261560"/>
    </source>
</evidence>
<dbReference type="PROSITE" id="PS51227">
    <property type="entry name" value="SPR"/>
    <property type="match status" value="1"/>
</dbReference>
<dbReference type="Proteomes" id="UP000261560">
    <property type="component" value="Unplaced"/>
</dbReference>
<comment type="similarity">
    <text evidence="3">Belongs to the sprouty family.</text>
</comment>
<dbReference type="GeneID" id="112160017"/>
<evidence type="ECO:0000313" key="9">
    <source>
        <dbReference type="Ensembl" id="ENSOMEP00000024464.1"/>
    </source>
</evidence>
<dbReference type="PaxDb" id="30732-ENSOMEP00000024464"/>
<dbReference type="Ensembl" id="ENSOMET00000009607.1">
    <property type="protein sequence ID" value="ENSOMEP00000024464.1"/>
    <property type="gene ID" value="ENSOMEG00000005112.1"/>
</dbReference>
<dbReference type="GO" id="GO:0040037">
    <property type="term" value="P:negative regulation of fibroblast growth factor receptor signaling pathway"/>
    <property type="evidence" value="ECO:0007669"/>
    <property type="project" value="TreeGrafter"/>
</dbReference>
<feature type="compositionally biased region" description="Polar residues" evidence="8">
    <location>
        <begin position="232"/>
        <end position="241"/>
    </location>
</feature>
<evidence type="ECO:0000256" key="7">
    <source>
        <dbReference type="ARBA" id="ARBA00023136"/>
    </source>
</evidence>
<evidence type="ECO:0000256" key="6">
    <source>
        <dbReference type="ARBA" id="ARBA00022490"/>
    </source>
</evidence>
<feature type="compositionally biased region" description="Polar residues" evidence="8">
    <location>
        <begin position="93"/>
        <end position="107"/>
    </location>
</feature>
<comment type="subcellular location">
    <subcellularLocation>
        <location evidence="2">Cytoplasm</location>
    </subcellularLocation>
    <subcellularLocation>
        <location evidence="1">Membrane</location>
    </subcellularLocation>
</comment>
<evidence type="ECO:0000256" key="5">
    <source>
        <dbReference type="ARBA" id="ARBA00022473"/>
    </source>
</evidence>
<feature type="compositionally biased region" description="Low complexity" evidence="8">
    <location>
        <begin position="220"/>
        <end position="231"/>
    </location>
</feature>
<feature type="region of interest" description="Disordered" evidence="8">
    <location>
        <begin position="89"/>
        <end position="241"/>
    </location>
</feature>
<dbReference type="PANTHER" id="PTHR12365:SF8">
    <property type="entry name" value="PROTEIN SPROUTY HOMOLOG 2"/>
    <property type="match status" value="1"/>
</dbReference>
<dbReference type="Pfam" id="PF05210">
    <property type="entry name" value="Sprouty"/>
    <property type="match status" value="1"/>
</dbReference>
<dbReference type="InterPro" id="IPR007875">
    <property type="entry name" value="Sprouty"/>
</dbReference>
<evidence type="ECO:0000256" key="8">
    <source>
        <dbReference type="SAM" id="MobiDB-lite"/>
    </source>
</evidence>
<dbReference type="PANTHER" id="PTHR12365">
    <property type="entry name" value="SPROUTY"/>
    <property type="match status" value="1"/>
</dbReference>
<dbReference type="GeneTree" id="ENSGT00950000183055"/>
<feature type="compositionally biased region" description="Polar residues" evidence="8">
    <location>
        <begin position="127"/>
        <end position="169"/>
    </location>
</feature>
<dbReference type="InterPro" id="IPR051192">
    <property type="entry name" value="Sprouty_domain"/>
</dbReference>